<gene>
    <name evidence="2" type="ORF">SCHCODRAFT_86282</name>
</gene>
<feature type="compositionally biased region" description="Polar residues" evidence="1">
    <location>
        <begin position="282"/>
        <end position="292"/>
    </location>
</feature>
<dbReference type="AlphaFoldDB" id="D8QLJ5"/>
<reference evidence="2 3" key="1">
    <citation type="journal article" date="2010" name="Nat. Biotechnol.">
        <title>Genome sequence of the model mushroom Schizophyllum commune.</title>
        <authorList>
            <person name="Ohm R.A."/>
            <person name="de Jong J.F."/>
            <person name="Lugones L.G."/>
            <person name="Aerts A."/>
            <person name="Kothe E."/>
            <person name="Stajich J.E."/>
            <person name="de Vries R.P."/>
            <person name="Record E."/>
            <person name="Levasseur A."/>
            <person name="Baker S.E."/>
            <person name="Bartholomew K.A."/>
            <person name="Coutinho P.M."/>
            <person name="Erdmann S."/>
            <person name="Fowler T.J."/>
            <person name="Gathman A.C."/>
            <person name="Lombard V."/>
            <person name="Henrissat B."/>
            <person name="Knabe N."/>
            <person name="Kuees U."/>
            <person name="Lilly W.W."/>
            <person name="Lindquist E."/>
            <person name="Lucas S."/>
            <person name="Magnuson J.K."/>
            <person name="Piumi F."/>
            <person name="Raudaskoski M."/>
            <person name="Salamov A."/>
            <person name="Schmutz J."/>
            <person name="Schwarze F.W.M.R."/>
            <person name="vanKuyk P.A."/>
            <person name="Horton J.S."/>
            <person name="Grigoriev I.V."/>
            <person name="Woesten H.A.B."/>
        </authorList>
    </citation>
    <scope>NUCLEOTIDE SEQUENCE [LARGE SCALE GENOMIC DNA]</scope>
    <source>
        <strain evidence="3">H4-8 / FGSC 9210</strain>
    </source>
</reference>
<feature type="region of interest" description="Disordered" evidence="1">
    <location>
        <begin position="277"/>
        <end position="299"/>
    </location>
</feature>
<feature type="region of interest" description="Disordered" evidence="1">
    <location>
        <begin position="66"/>
        <end position="168"/>
    </location>
</feature>
<name>D8QLJ5_SCHCM</name>
<dbReference type="OrthoDB" id="2984700at2759"/>
<keyword evidence="3" id="KW-1185">Reference proteome</keyword>
<dbReference type="EMBL" id="GL377318">
    <property type="protein sequence ID" value="EFI91358.1"/>
    <property type="molecule type" value="Genomic_DNA"/>
</dbReference>
<dbReference type="GeneID" id="9596545"/>
<protein>
    <submittedName>
        <fullName evidence="2">Expressed protein</fullName>
    </submittedName>
</protein>
<dbReference type="HOGENOM" id="CLU_895912_0_0_1"/>
<evidence type="ECO:0000313" key="2">
    <source>
        <dbReference type="EMBL" id="EFI91358.1"/>
    </source>
</evidence>
<dbReference type="KEGG" id="scm:SCHCO_02594925"/>
<evidence type="ECO:0000313" key="3">
    <source>
        <dbReference type="Proteomes" id="UP000007431"/>
    </source>
</evidence>
<feature type="non-terminal residue" evidence="2">
    <location>
        <position position="311"/>
    </location>
</feature>
<dbReference type="Proteomes" id="UP000007431">
    <property type="component" value="Unassembled WGS sequence"/>
</dbReference>
<feature type="compositionally biased region" description="Low complexity" evidence="1">
    <location>
        <begin position="91"/>
        <end position="119"/>
    </location>
</feature>
<dbReference type="InParanoid" id="D8QLJ5"/>
<proteinExistence type="predicted"/>
<accession>D8QLJ5</accession>
<organism evidence="3">
    <name type="scientific">Schizophyllum commune (strain H4-8 / FGSC 9210)</name>
    <name type="common">Split gill fungus</name>
    <dbReference type="NCBI Taxonomy" id="578458"/>
    <lineage>
        <taxon>Eukaryota</taxon>
        <taxon>Fungi</taxon>
        <taxon>Dikarya</taxon>
        <taxon>Basidiomycota</taxon>
        <taxon>Agaricomycotina</taxon>
        <taxon>Agaricomycetes</taxon>
        <taxon>Agaricomycetidae</taxon>
        <taxon>Agaricales</taxon>
        <taxon>Schizophyllaceae</taxon>
        <taxon>Schizophyllum</taxon>
    </lineage>
</organism>
<feature type="compositionally biased region" description="Polar residues" evidence="1">
    <location>
        <begin position="120"/>
        <end position="133"/>
    </location>
</feature>
<sequence>MSAIQGSPNTGTRVTMKPRIAIREKPHRFQLSPLREVPAVKTPLNRAHIPTRSAFRDKTNTALRALTQNTSRSEVGGVKAPFLKSSTRPQSTRTRASSVSRTPTSASKANSASRKASISQGSNAHTRSKTSPSPFSPSIAKPTQRSSVQTPKRSANKLAGNKRDTCSPSYNTVLASARSDTPSAPTYDVRGAALIARATQVMQRSMPGPPKLPASRKALVDRQTRSAFSVYHDNSMSSDAAAFGSPTSALRRSTNFDPTPQCSRLARSPSAFGHTWKALSIDTPTKRPQTPSRIPRSRRNLSLESALNYPL</sequence>
<feature type="compositionally biased region" description="Polar residues" evidence="1">
    <location>
        <begin position="141"/>
        <end position="153"/>
    </location>
</feature>
<evidence type="ECO:0000256" key="1">
    <source>
        <dbReference type="SAM" id="MobiDB-lite"/>
    </source>
</evidence>
<dbReference type="VEuPathDB" id="FungiDB:SCHCODRAFT_02594925"/>